<dbReference type="Gene3D" id="1.25.40.10">
    <property type="entry name" value="Tetratricopeptide repeat domain"/>
    <property type="match status" value="3"/>
</dbReference>
<dbReference type="InterPro" id="IPR057027">
    <property type="entry name" value="TPR_mt"/>
</dbReference>
<feature type="repeat" description="PPR" evidence="3">
    <location>
        <begin position="355"/>
        <end position="389"/>
    </location>
</feature>
<evidence type="ECO:0000313" key="6">
    <source>
        <dbReference type="Proteomes" id="UP000269721"/>
    </source>
</evidence>
<reference evidence="6" key="1">
    <citation type="journal article" date="2018" name="Nat. Microbiol.">
        <title>Leveraging single-cell genomics to expand the fungal tree of life.</title>
        <authorList>
            <person name="Ahrendt S.R."/>
            <person name="Quandt C.A."/>
            <person name="Ciobanu D."/>
            <person name="Clum A."/>
            <person name="Salamov A."/>
            <person name="Andreopoulos B."/>
            <person name="Cheng J.F."/>
            <person name="Woyke T."/>
            <person name="Pelin A."/>
            <person name="Henrissat B."/>
            <person name="Reynolds N.K."/>
            <person name="Benny G.L."/>
            <person name="Smith M.E."/>
            <person name="James T.Y."/>
            <person name="Grigoriev I.V."/>
        </authorList>
    </citation>
    <scope>NUCLEOTIDE SEQUENCE [LARGE SCALE GENOMIC DNA]</scope>
</reference>
<dbReference type="InterPro" id="IPR050872">
    <property type="entry name" value="PPR_P_subfamily"/>
</dbReference>
<dbReference type="PANTHER" id="PTHR46128:SF329">
    <property type="entry name" value="MITOCHONDRIAL GROUP I INTRON SPLICING FACTOR DMR1"/>
    <property type="match status" value="1"/>
</dbReference>
<organism evidence="5 6">
    <name type="scientific">Blyttiomyces helicus</name>
    <dbReference type="NCBI Taxonomy" id="388810"/>
    <lineage>
        <taxon>Eukaryota</taxon>
        <taxon>Fungi</taxon>
        <taxon>Fungi incertae sedis</taxon>
        <taxon>Chytridiomycota</taxon>
        <taxon>Chytridiomycota incertae sedis</taxon>
        <taxon>Chytridiomycetes</taxon>
        <taxon>Chytridiomycetes incertae sedis</taxon>
        <taxon>Blyttiomyces</taxon>
    </lineage>
</organism>
<keyword evidence="2" id="KW-0677">Repeat</keyword>
<proteinExistence type="inferred from homology"/>
<dbReference type="AlphaFoldDB" id="A0A4P9W7C7"/>
<dbReference type="Pfam" id="PF23276">
    <property type="entry name" value="TPR_24"/>
    <property type="match status" value="1"/>
</dbReference>
<evidence type="ECO:0000256" key="1">
    <source>
        <dbReference type="ARBA" id="ARBA00007626"/>
    </source>
</evidence>
<keyword evidence="6" id="KW-1185">Reference proteome</keyword>
<evidence type="ECO:0000256" key="3">
    <source>
        <dbReference type="PROSITE-ProRule" id="PRU00708"/>
    </source>
</evidence>
<evidence type="ECO:0000313" key="5">
    <source>
        <dbReference type="EMBL" id="RKO87303.1"/>
    </source>
</evidence>
<dbReference type="EMBL" id="KZ997528">
    <property type="protein sequence ID" value="RKO87303.1"/>
    <property type="molecule type" value="Genomic_DNA"/>
</dbReference>
<evidence type="ECO:0000259" key="4">
    <source>
        <dbReference type="Pfam" id="PF23276"/>
    </source>
</evidence>
<dbReference type="NCBIfam" id="TIGR00756">
    <property type="entry name" value="PPR"/>
    <property type="match status" value="3"/>
</dbReference>
<dbReference type="InterPro" id="IPR011990">
    <property type="entry name" value="TPR-like_helical_dom_sf"/>
</dbReference>
<accession>A0A4P9W7C7</accession>
<feature type="repeat" description="PPR" evidence="3">
    <location>
        <begin position="390"/>
        <end position="424"/>
    </location>
</feature>
<sequence length="594" mass="63889">MHVRFLRRSPQPPSANIRCSLVSTRQLSSLPSQTLHCRRVLAPSARRLDAAAGSRRPRGFHAVPLALGPGKGAIFFAADSEGARPLPTDQGVGGLPEYVDGEPANPLAPPQDLTSALRRHRNLDDGPGAHRLITTSRTPPTLIDYNLALAACAQSNHLNLATSLLAILQSAGHTPNRDTHTAMLEAFAKAGEPQRARKVLAAIQRDGDPNAIDWGAVVDAHVRAGDMEGAVGVEREARAEMGRMDSRVLAPIVRAFLERGNVDRAVEILDAVSGGAASGACPPPHAGMYNVIIAWMTRNQRKGDADRLLVRMQEEGVEPNAITYGTFIVAEARLGHMKKAWGLVSRMRRLGIPLSVEIFASLITGHAQKKDLNQAYGAFDELVREGLHPNSACYGPLINAHARAGEFDAAHALLAKMEEMRIPPEAECLTGLMQAHALVGDMASAESLLARFGRDSIRPTSWTLMAIVDGHMRCGNIAAGIASWRRLRALHTPANAITYNMYLRYLIQAGEIEVAQGVAAEAVEKGVLFDVERAMRLWEMVMGIGQAGSLVVDVAALRERAEAVSAAGGGGDLVRPVRTKKVWKSGSKWKGGRE</sequence>
<dbReference type="PROSITE" id="PS51375">
    <property type="entry name" value="PPR"/>
    <property type="match status" value="4"/>
</dbReference>
<evidence type="ECO:0000256" key="2">
    <source>
        <dbReference type="ARBA" id="ARBA00022737"/>
    </source>
</evidence>
<gene>
    <name evidence="5" type="ORF">BDK51DRAFT_25790</name>
</gene>
<name>A0A4P9W7C7_9FUNG</name>
<dbReference type="OrthoDB" id="185373at2759"/>
<dbReference type="Pfam" id="PF13041">
    <property type="entry name" value="PPR_2"/>
    <property type="match status" value="1"/>
</dbReference>
<dbReference type="PANTHER" id="PTHR46128">
    <property type="entry name" value="MITOCHONDRIAL GROUP I INTRON SPLICING FACTOR CCM1"/>
    <property type="match status" value="1"/>
</dbReference>
<dbReference type="Proteomes" id="UP000269721">
    <property type="component" value="Unassembled WGS sequence"/>
</dbReference>
<feature type="repeat" description="PPR" evidence="3">
    <location>
        <begin position="320"/>
        <end position="354"/>
    </location>
</feature>
<comment type="similarity">
    <text evidence="1">Belongs to the PPR family. P subfamily.</text>
</comment>
<dbReference type="InterPro" id="IPR002885">
    <property type="entry name" value="PPR_rpt"/>
</dbReference>
<protein>
    <recommendedName>
        <fullName evidence="4">Pentatricopeptide repeat-containing protein-mitochondrial domain-containing protein</fullName>
    </recommendedName>
</protein>
<dbReference type="Pfam" id="PF13812">
    <property type="entry name" value="PPR_3"/>
    <property type="match status" value="1"/>
</dbReference>
<feature type="repeat" description="PPR" evidence="3">
    <location>
        <begin position="285"/>
        <end position="319"/>
    </location>
</feature>
<feature type="domain" description="Pentatricopeptide repeat-containing protein-mitochondrial" evidence="4">
    <location>
        <begin position="149"/>
        <end position="268"/>
    </location>
</feature>